<evidence type="ECO:0000313" key="1">
    <source>
        <dbReference type="EMBL" id="GAA0149764.1"/>
    </source>
</evidence>
<name>A0AAV3PDP7_LITER</name>
<accession>A0AAV3PDP7</accession>
<evidence type="ECO:0000313" key="2">
    <source>
        <dbReference type="Proteomes" id="UP001454036"/>
    </source>
</evidence>
<dbReference type="EMBL" id="BAABME010017354">
    <property type="protein sequence ID" value="GAA0149764.1"/>
    <property type="molecule type" value="Genomic_DNA"/>
</dbReference>
<proteinExistence type="predicted"/>
<organism evidence="1 2">
    <name type="scientific">Lithospermum erythrorhizon</name>
    <name type="common">Purple gromwell</name>
    <name type="synonym">Lithospermum officinale var. erythrorhizon</name>
    <dbReference type="NCBI Taxonomy" id="34254"/>
    <lineage>
        <taxon>Eukaryota</taxon>
        <taxon>Viridiplantae</taxon>
        <taxon>Streptophyta</taxon>
        <taxon>Embryophyta</taxon>
        <taxon>Tracheophyta</taxon>
        <taxon>Spermatophyta</taxon>
        <taxon>Magnoliopsida</taxon>
        <taxon>eudicotyledons</taxon>
        <taxon>Gunneridae</taxon>
        <taxon>Pentapetalae</taxon>
        <taxon>asterids</taxon>
        <taxon>lamiids</taxon>
        <taxon>Boraginales</taxon>
        <taxon>Boraginaceae</taxon>
        <taxon>Boraginoideae</taxon>
        <taxon>Lithospermeae</taxon>
        <taxon>Lithospermum</taxon>
    </lineage>
</organism>
<dbReference type="AlphaFoldDB" id="A0AAV3PDP7"/>
<gene>
    <name evidence="1" type="ORF">LIER_36990</name>
</gene>
<comment type="caution">
    <text evidence="1">The sequence shown here is derived from an EMBL/GenBank/DDBJ whole genome shotgun (WGS) entry which is preliminary data.</text>
</comment>
<sequence length="324" mass="36479">MGAVPSSVVADYDCSNVDNLRPVAVHEGKPCVVFKKSDKARYLSMMKHILIGKFSHGRPTIALIKEFFVNLKLKGELLLLVANTIRKPLRVDSHNVNRVKLGTASVCIELDVSKPLMHETWISFVDDEDLDIVEGFSQKVEYESVPPYSSKCFHMGFKEDDCKRDFELEKSKGHEAPHVYRRRNYRRVVNPEKVMQSKGVNIDEKNKAPMQSTGQDTNVASISGTKEVNDDYVAPAVTPYVRHGHLVEKWIKMIYNKHKVVPEKVVPEKKSVPIANYFDAFANIRDDDGAELKATPHVDDVDLKSDRCETGNKVTNVIVEAGLA</sequence>
<reference evidence="1 2" key="1">
    <citation type="submission" date="2024-01" db="EMBL/GenBank/DDBJ databases">
        <title>The complete chloroplast genome sequence of Lithospermum erythrorhizon: insights into the phylogenetic relationship among Boraginaceae species and the maternal lineages of purple gromwells.</title>
        <authorList>
            <person name="Okada T."/>
            <person name="Watanabe K."/>
        </authorList>
    </citation>
    <scope>NUCLEOTIDE SEQUENCE [LARGE SCALE GENOMIC DNA]</scope>
</reference>
<protein>
    <submittedName>
        <fullName evidence="1">Uncharacterized protein</fullName>
    </submittedName>
</protein>
<dbReference type="PANTHER" id="PTHR31286">
    <property type="entry name" value="GLYCINE-RICH CELL WALL STRUCTURAL PROTEIN 1.8-LIKE"/>
    <property type="match status" value="1"/>
</dbReference>
<dbReference type="Proteomes" id="UP001454036">
    <property type="component" value="Unassembled WGS sequence"/>
</dbReference>
<keyword evidence="2" id="KW-1185">Reference proteome</keyword>
<dbReference type="PANTHER" id="PTHR31286:SF180">
    <property type="entry name" value="OS10G0362600 PROTEIN"/>
    <property type="match status" value="1"/>
</dbReference>
<dbReference type="InterPro" id="IPR040256">
    <property type="entry name" value="At4g02000-like"/>
</dbReference>